<dbReference type="PROSITE" id="PS51384">
    <property type="entry name" value="FAD_FR"/>
    <property type="match status" value="1"/>
</dbReference>
<evidence type="ECO:0000256" key="6">
    <source>
        <dbReference type="ARBA" id="ARBA00022989"/>
    </source>
</evidence>
<dbReference type="SFLD" id="SFLDS00052">
    <property type="entry name" value="Ferric_Reductase_Domain"/>
    <property type="match status" value="1"/>
</dbReference>
<comment type="similarity">
    <text evidence="2">Belongs to the ferric reductase (FRE) family.</text>
</comment>
<reference evidence="14 15" key="1">
    <citation type="submission" date="2019-02" db="EMBL/GenBank/DDBJ databases">
        <title>Genome sequencing of the rare red list fungi Antrodiella citrinella (Flaviporus citrinellus).</title>
        <authorList>
            <person name="Buettner E."/>
            <person name="Kellner H."/>
        </authorList>
    </citation>
    <scope>NUCLEOTIDE SEQUENCE [LARGE SCALE GENOMIC DNA]</scope>
    <source>
        <strain evidence="14 15">DSM 108506</strain>
    </source>
</reference>
<feature type="domain" description="FAD-binding FR-type" evidence="13">
    <location>
        <begin position="341"/>
        <end position="522"/>
    </location>
</feature>
<dbReference type="InterPro" id="IPR013112">
    <property type="entry name" value="FAD-bd_8"/>
</dbReference>
<feature type="transmembrane region" description="Helical" evidence="12">
    <location>
        <begin position="268"/>
        <end position="286"/>
    </location>
</feature>
<evidence type="ECO:0000256" key="5">
    <source>
        <dbReference type="ARBA" id="ARBA00022982"/>
    </source>
</evidence>
<dbReference type="InterPro" id="IPR013130">
    <property type="entry name" value="Fe3_Rdtase_TM_dom"/>
</dbReference>
<name>A0A4S4N5W6_9APHY</name>
<dbReference type="Pfam" id="PF08030">
    <property type="entry name" value="NAD_binding_6"/>
    <property type="match status" value="1"/>
</dbReference>
<dbReference type="GO" id="GO:0006879">
    <property type="term" value="P:intracellular iron ion homeostasis"/>
    <property type="evidence" value="ECO:0007669"/>
    <property type="project" value="TreeGrafter"/>
</dbReference>
<keyword evidence="5" id="KW-0249">Electron transport</keyword>
<dbReference type="InterPro" id="IPR039261">
    <property type="entry name" value="FNR_nucleotide-bd"/>
</dbReference>
<evidence type="ECO:0000256" key="10">
    <source>
        <dbReference type="ARBA" id="ARBA00023180"/>
    </source>
</evidence>
<accession>A0A4S4N5W6</accession>
<feature type="compositionally biased region" description="Basic and acidic residues" evidence="11">
    <location>
        <begin position="645"/>
        <end position="663"/>
    </location>
</feature>
<comment type="caution">
    <text evidence="14">The sequence shown here is derived from an EMBL/GenBank/DDBJ whole genome shotgun (WGS) entry which is preliminary data.</text>
</comment>
<keyword evidence="9 12" id="KW-0472">Membrane</keyword>
<evidence type="ECO:0000313" key="14">
    <source>
        <dbReference type="EMBL" id="THH33845.1"/>
    </source>
</evidence>
<dbReference type="GO" id="GO:0006826">
    <property type="term" value="P:iron ion transport"/>
    <property type="evidence" value="ECO:0007669"/>
    <property type="project" value="TreeGrafter"/>
</dbReference>
<dbReference type="Proteomes" id="UP000308730">
    <property type="component" value="Unassembled WGS sequence"/>
</dbReference>
<dbReference type="AlphaFoldDB" id="A0A4S4N5W6"/>
<evidence type="ECO:0000313" key="15">
    <source>
        <dbReference type="Proteomes" id="UP000308730"/>
    </source>
</evidence>
<dbReference type="InterPro" id="IPR017927">
    <property type="entry name" value="FAD-bd_FR_type"/>
</dbReference>
<evidence type="ECO:0000256" key="3">
    <source>
        <dbReference type="ARBA" id="ARBA00022448"/>
    </source>
</evidence>
<dbReference type="OrthoDB" id="10006946at2759"/>
<dbReference type="GO" id="GO:0005886">
    <property type="term" value="C:plasma membrane"/>
    <property type="evidence" value="ECO:0007669"/>
    <property type="project" value="TreeGrafter"/>
</dbReference>
<organism evidence="14 15">
    <name type="scientific">Antrodiella citrinella</name>
    <dbReference type="NCBI Taxonomy" id="2447956"/>
    <lineage>
        <taxon>Eukaryota</taxon>
        <taxon>Fungi</taxon>
        <taxon>Dikarya</taxon>
        <taxon>Basidiomycota</taxon>
        <taxon>Agaricomycotina</taxon>
        <taxon>Agaricomycetes</taxon>
        <taxon>Polyporales</taxon>
        <taxon>Steccherinaceae</taxon>
        <taxon>Antrodiella</taxon>
    </lineage>
</organism>
<gene>
    <name evidence="14" type="ORF">EUX98_g258</name>
</gene>
<dbReference type="Pfam" id="PF08022">
    <property type="entry name" value="FAD_binding_8"/>
    <property type="match status" value="1"/>
</dbReference>
<evidence type="ECO:0000256" key="11">
    <source>
        <dbReference type="SAM" id="MobiDB-lite"/>
    </source>
</evidence>
<keyword evidence="10" id="KW-0325">Glycoprotein</keyword>
<dbReference type="Pfam" id="PF01794">
    <property type="entry name" value="Ferric_reduct"/>
    <property type="match status" value="1"/>
</dbReference>
<feature type="region of interest" description="Disordered" evidence="11">
    <location>
        <begin position="632"/>
        <end position="678"/>
    </location>
</feature>
<evidence type="ECO:0000259" key="13">
    <source>
        <dbReference type="PROSITE" id="PS51384"/>
    </source>
</evidence>
<feature type="transmembrane region" description="Helical" evidence="12">
    <location>
        <begin position="183"/>
        <end position="209"/>
    </location>
</feature>
<sequence>MQARAAHSATTSLPANPTTPVYPNDLEWITAYLTIHSLSDASYVYAYFLWLVIALLLVTFSVIHGTGVRAGYLGAVWSRWSLRRRTWRKKHSLATAAKQGKPYRPPVALPSNAQILTLITIVIGSLCLNYIGPDYFAPGSFLWDVGLTPTAPVTKRSDGSSPLQPSYTIVKAWWTAAARTGQIAFALFPLCVLLALKAPPFALFSLSFLTNVHFDKLAWLHRWSGTGKIAYTYAWLYSKFLFGWIAYVLLTLIVIGSIPPIRTHHYETFYFLHILFVPSMLIMAGIHHPPVWWWCWAAIGLWIGERVYRLVWFLYNNGFFGIAQPALTVPTPTSNNSIQCPSRKNTKNAKASDLQSYPMHTLDLESPVDPGAHTFQYPTASSVGEAAAHSKCYTPPPGFVYAELLSGSTVRLKLVTAGYIVWAPGQHFLLNIPAICRFTSHPFTCASVCDEGSRSDSGREIVFYIRAKKGWTKRLRDTVTSLLAHGRKQPPGETLPLNAKLPEHGILMHAMVDGPFGSSAGTNWGAYSSVLIVAGGSGVSFGMSILEYMSLCLSGRDGRQLGSHSGGWGNPKFKTTRVRFVWLIREFSHIQWCASALRRCMSLVPPSELQVDIFVTNAKRMPHMVRELPLEEMADEELAPPEPQFVRDDSGSVKSRKSLDRQSMRSVTSTDSEESADSDVDLSYYAGDFVDEEHGDLGHEEHVLDYTNFDGDDDTTLPGEDLLNILAALVNESENVRLELVDTELADISVVAERVRPGKPKLERILADEVERSKGAVVVGCCGPTSLNAMMRKHVAALISPQRIRRGDMRGYIALVAEDFEY</sequence>
<dbReference type="GO" id="GO:0015677">
    <property type="term" value="P:copper ion import"/>
    <property type="evidence" value="ECO:0007669"/>
    <property type="project" value="TreeGrafter"/>
</dbReference>
<evidence type="ECO:0000256" key="2">
    <source>
        <dbReference type="ARBA" id="ARBA00006278"/>
    </source>
</evidence>
<feature type="transmembrane region" description="Helical" evidence="12">
    <location>
        <begin position="113"/>
        <end position="132"/>
    </location>
</feature>
<keyword evidence="6 12" id="KW-1133">Transmembrane helix</keyword>
<protein>
    <recommendedName>
        <fullName evidence="13">FAD-binding FR-type domain-containing protein</fullName>
    </recommendedName>
</protein>
<dbReference type="GO" id="GO:0000293">
    <property type="term" value="F:ferric-chelate reductase activity"/>
    <property type="evidence" value="ECO:0007669"/>
    <property type="project" value="UniProtKB-ARBA"/>
</dbReference>
<evidence type="ECO:0000256" key="8">
    <source>
        <dbReference type="ARBA" id="ARBA00023065"/>
    </source>
</evidence>
<keyword evidence="3" id="KW-0813">Transport</keyword>
<proteinExistence type="inferred from homology"/>
<evidence type="ECO:0000256" key="1">
    <source>
        <dbReference type="ARBA" id="ARBA00004141"/>
    </source>
</evidence>
<dbReference type="Gene3D" id="3.40.50.80">
    <property type="entry name" value="Nucleotide-binding domain of ferredoxin-NADP reductase (FNR) module"/>
    <property type="match status" value="1"/>
</dbReference>
<dbReference type="PANTHER" id="PTHR32361">
    <property type="entry name" value="FERRIC/CUPRIC REDUCTASE TRANSMEMBRANE COMPONENT"/>
    <property type="match status" value="1"/>
</dbReference>
<comment type="subcellular location">
    <subcellularLocation>
        <location evidence="1">Membrane</location>
        <topology evidence="1">Multi-pass membrane protein</topology>
    </subcellularLocation>
</comment>
<dbReference type="CDD" id="cd06186">
    <property type="entry name" value="NOX_Duox_like_FAD_NADP"/>
    <property type="match status" value="1"/>
</dbReference>
<dbReference type="InterPro" id="IPR013121">
    <property type="entry name" value="Fe_red_NAD-bd_6"/>
</dbReference>
<keyword evidence="8" id="KW-0406">Ion transport</keyword>
<feature type="transmembrane region" description="Helical" evidence="12">
    <location>
        <begin position="230"/>
        <end position="256"/>
    </location>
</feature>
<keyword evidence="7" id="KW-0560">Oxidoreductase</keyword>
<evidence type="ECO:0000256" key="7">
    <source>
        <dbReference type="ARBA" id="ARBA00023002"/>
    </source>
</evidence>
<evidence type="ECO:0000256" key="4">
    <source>
        <dbReference type="ARBA" id="ARBA00022692"/>
    </source>
</evidence>
<keyword evidence="4 12" id="KW-0812">Transmembrane</keyword>
<keyword evidence="15" id="KW-1185">Reference proteome</keyword>
<evidence type="ECO:0000256" key="12">
    <source>
        <dbReference type="SAM" id="Phobius"/>
    </source>
</evidence>
<feature type="transmembrane region" description="Helical" evidence="12">
    <location>
        <begin position="47"/>
        <end position="80"/>
    </location>
</feature>
<dbReference type="EMBL" id="SGPM01000002">
    <property type="protein sequence ID" value="THH33845.1"/>
    <property type="molecule type" value="Genomic_DNA"/>
</dbReference>
<evidence type="ECO:0000256" key="9">
    <source>
        <dbReference type="ARBA" id="ARBA00023136"/>
    </source>
</evidence>
<dbReference type="PANTHER" id="PTHR32361:SF9">
    <property type="entry name" value="FERRIC REDUCTASE TRANSMEMBRANE COMPONENT 3-RELATED"/>
    <property type="match status" value="1"/>
</dbReference>
<dbReference type="InterPro" id="IPR051410">
    <property type="entry name" value="Ferric/Cupric_Reductase"/>
</dbReference>